<dbReference type="EnsemblMetazoa" id="AATE002684-RA">
    <property type="protein sequence ID" value="AATE002684-PA.1"/>
    <property type="gene ID" value="AATE002684"/>
</dbReference>
<reference evidence="2" key="1">
    <citation type="submission" date="2022-08" db="UniProtKB">
        <authorList>
            <consortium name="EnsemblMetazoa"/>
        </authorList>
    </citation>
    <scope>IDENTIFICATION</scope>
    <source>
        <strain evidence="2">EBRO</strain>
    </source>
</reference>
<evidence type="ECO:0000313" key="2">
    <source>
        <dbReference type="EnsemblMetazoa" id="AATE002684-PA.1"/>
    </source>
</evidence>
<dbReference type="VEuPathDB" id="VectorBase:AATE002684"/>
<proteinExistence type="predicted"/>
<feature type="region of interest" description="Disordered" evidence="1">
    <location>
        <begin position="247"/>
        <end position="272"/>
    </location>
</feature>
<organism evidence="2">
    <name type="scientific">Anopheles atroparvus</name>
    <name type="common">European mosquito</name>
    <dbReference type="NCBI Taxonomy" id="41427"/>
    <lineage>
        <taxon>Eukaryota</taxon>
        <taxon>Metazoa</taxon>
        <taxon>Ecdysozoa</taxon>
        <taxon>Arthropoda</taxon>
        <taxon>Hexapoda</taxon>
        <taxon>Insecta</taxon>
        <taxon>Pterygota</taxon>
        <taxon>Neoptera</taxon>
        <taxon>Endopterygota</taxon>
        <taxon>Diptera</taxon>
        <taxon>Nematocera</taxon>
        <taxon>Culicoidea</taxon>
        <taxon>Culicidae</taxon>
        <taxon>Anophelinae</taxon>
        <taxon>Anopheles</taxon>
    </lineage>
</organism>
<accession>A0A182INX3</accession>
<name>A0A182INX3_ANOAO</name>
<evidence type="ECO:0000256" key="1">
    <source>
        <dbReference type="SAM" id="MobiDB-lite"/>
    </source>
</evidence>
<feature type="compositionally biased region" description="Low complexity" evidence="1">
    <location>
        <begin position="14"/>
        <end position="32"/>
    </location>
</feature>
<feature type="compositionally biased region" description="Low complexity" evidence="1">
    <location>
        <begin position="248"/>
        <end position="259"/>
    </location>
</feature>
<dbReference type="AlphaFoldDB" id="A0A182INX3"/>
<sequence length="561" mass="60300">MGFWGGAQGRREQTQQQQQQRQAVQTQTEQTRLIGEPEIRHPARQRGHLYRLVGEERRVAGGHLVHQHAECPPVDRLVVALAEDDLGRQVLGRTAQRPGATLDALGEPEIGHLQVALGVDQQVFRLEIAIDQVEIVEILERQHDLGGVEARVRLREAADLPQVREHLTAGDVLQHHVQVGVVLEVELQTDQERERDGLQDALLVQRVLDLLQLDHLLSSLARRKHWYSSSKWCWLSYWPLPTPRTVAPTSTGQQTPPQTLREVEMPLPPPRDEIPTTLALRTMAEVHHRAMAPPSVPHCWRILFHHLRHYRPHQHPHPPLTPATRWRCDGDDGCHREPIDGGPTIMPPGCVGGGGGCVLPVDFILLLLPDGGGFQPPLYAVGSPYTAGGPAAPLIAAIRCKLLLPDERILLGKGPRRCANSGFSDLLEKSSRSGVIFFRRPGRRSAALAATTGCGDVPTASVGVEGLPVVGVVCGMPELGTGPAEAGPEAPPAPMAAAAAAEAAATAAATAAAECGTLLPWPAPGGTPGGSFVCRPRWGACGGGPCPSMFGGMPKPTGGMR</sequence>
<protein>
    <submittedName>
        <fullName evidence="2">Uncharacterized protein</fullName>
    </submittedName>
</protein>
<feature type="region of interest" description="Disordered" evidence="1">
    <location>
        <begin position="1"/>
        <end position="40"/>
    </location>
</feature>